<feature type="compositionally biased region" description="Low complexity" evidence="1">
    <location>
        <begin position="424"/>
        <end position="437"/>
    </location>
</feature>
<evidence type="ECO:0000313" key="3">
    <source>
        <dbReference type="Proteomes" id="UP001221757"/>
    </source>
</evidence>
<feature type="compositionally biased region" description="Basic and acidic residues" evidence="1">
    <location>
        <begin position="34"/>
        <end position="44"/>
    </location>
</feature>
<organism evidence="2 3">
    <name type="scientific">Mycena rosella</name>
    <name type="common">Pink bonnet</name>
    <name type="synonym">Agaricus rosellus</name>
    <dbReference type="NCBI Taxonomy" id="1033263"/>
    <lineage>
        <taxon>Eukaryota</taxon>
        <taxon>Fungi</taxon>
        <taxon>Dikarya</taxon>
        <taxon>Basidiomycota</taxon>
        <taxon>Agaricomycotina</taxon>
        <taxon>Agaricomycetes</taxon>
        <taxon>Agaricomycetidae</taxon>
        <taxon>Agaricales</taxon>
        <taxon>Marasmiineae</taxon>
        <taxon>Mycenaceae</taxon>
        <taxon>Mycena</taxon>
    </lineage>
</organism>
<evidence type="ECO:0000313" key="2">
    <source>
        <dbReference type="EMBL" id="KAJ7689147.1"/>
    </source>
</evidence>
<comment type="caution">
    <text evidence="2">The sequence shown here is derived from an EMBL/GenBank/DDBJ whole genome shotgun (WGS) entry which is preliminary data.</text>
</comment>
<feature type="region of interest" description="Disordered" evidence="1">
    <location>
        <begin position="361"/>
        <end position="398"/>
    </location>
</feature>
<feature type="region of interest" description="Disordered" evidence="1">
    <location>
        <begin position="575"/>
        <end position="684"/>
    </location>
</feature>
<name>A0AAD7GHF3_MYCRO</name>
<gene>
    <name evidence="2" type="ORF">B0H17DRAFT_642777</name>
</gene>
<feature type="compositionally biased region" description="Low complexity" evidence="1">
    <location>
        <begin position="259"/>
        <end position="278"/>
    </location>
</feature>
<feature type="compositionally biased region" description="Low complexity" evidence="1">
    <location>
        <begin position="368"/>
        <end position="384"/>
    </location>
</feature>
<feature type="compositionally biased region" description="Low complexity" evidence="1">
    <location>
        <begin position="321"/>
        <end position="337"/>
    </location>
</feature>
<feature type="compositionally biased region" description="Low complexity" evidence="1">
    <location>
        <begin position="97"/>
        <end position="118"/>
    </location>
</feature>
<sequence length="684" mass="72555">MTVSSYIKRQSRTRTRKTTLPLTSIVEEPISEEPAPKPKRNSDKARRRLGVSNLFIPRNSTLFTAVQGDPDSWRLTLQDSLDTYDFPRPPPFDEGESSGSGSGSDTASCSSPASSGPATPSPSPTRETHSLLRCKSIKPLTITKRALSPAPPPAAPSNPASSSAAPASPDAPEVEEVEEEEEEAWEDDDEYYAAHARAFITLARPLPPSFPTSLRALNRESTVFPAFVGAPTPAPHRASVRLSRTISIPARAPPPPPIITSRPQGHSRSSSSTSINYSLPMATRPPPPTRLPPRTPVPMDAMSGDYASDYAAYLPLLRVSPTPSSSSSRLDSLLSPRFPAETQGVPADVDIADDGWEECDFEEEGYDEVPLSPLVAPSPASEEPSPIDECDATEPVDQVDAEVAELAPALQLPPYTGWHPRPRASQLQLALAASSPIVPSPSPSPSPSPAPPHCASPQLRSRWSSSTLSSVHSAHALRSPASPKTFAFARRYFPRPAPKSAPSSSYSNSNNNNNNAHYAPAPRVRPMGATTSAPKPPPKKRGKKLTVDDVVVVGRPAEPSVLACASPDVFASPQMHTPFLSPASVSASPFRSPASALSPVTPSTQWASYPASPSPSPAHAHSHSYDASPSPSRAYAARRRASTASSATGWSYSSSSTSGESACSGESAGSGLRRKPIPVEMFLR</sequence>
<feature type="compositionally biased region" description="Pro residues" evidence="1">
    <location>
        <begin position="438"/>
        <end position="454"/>
    </location>
</feature>
<keyword evidence="3" id="KW-1185">Reference proteome</keyword>
<feature type="region of interest" description="Disordered" evidence="1">
    <location>
        <begin position="146"/>
        <end position="188"/>
    </location>
</feature>
<feature type="region of interest" description="Disordered" evidence="1">
    <location>
        <begin position="82"/>
        <end position="133"/>
    </location>
</feature>
<reference evidence="2" key="1">
    <citation type="submission" date="2023-03" db="EMBL/GenBank/DDBJ databases">
        <title>Massive genome expansion in bonnet fungi (Mycena s.s.) driven by repeated elements and novel gene families across ecological guilds.</title>
        <authorList>
            <consortium name="Lawrence Berkeley National Laboratory"/>
            <person name="Harder C.B."/>
            <person name="Miyauchi S."/>
            <person name="Viragh M."/>
            <person name="Kuo A."/>
            <person name="Thoen E."/>
            <person name="Andreopoulos B."/>
            <person name="Lu D."/>
            <person name="Skrede I."/>
            <person name="Drula E."/>
            <person name="Henrissat B."/>
            <person name="Morin E."/>
            <person name="Kohler A."/>
            <person name="Barry K."/>
            <person name="LaButti K."/>
            <person name="Morin E."/>
            <person name="Salamov A."/>
            <person name="Lipzen A."/>
            <person name="Mereny Z."/>
            <person name="Hegedus B."/>
            <person name="Baldrian P."/>
            <person name="Stursova M."/>
            <person name="Weitz H."/>
            <person name="Taylor A."/>
            <person name="Grigoriev I.V."/>
            <person name="Nagy L.G."/>
            <person name="Martin F."/>
            <person name="Kauserud H."/>
        </authorList>
    </citation>
    <scope>NUCLEOTIDE SEQUENCE</scope>
    <source>
        <strain evidence="2">CBHHK067</strain>
    </source>
</reference>
<feature type="compositionally biased region" description="Low complexity" evidence="1">
    <location>
        <begin position="642"/>
        <end position="671"/>
    </location>
</feature>
<evidence type="ECO:0000256" key="1">
    <source>
        <dbReference type="SAM" id="MobiDB-lite"/>
    </source>
</evidence>
<feature type="region of interest" description="Disordered" evidence="1">
    <location>
        <begin position="412"/>
        <end position="480"/>
    </location>
</feature>
<dbReference type="Proteomes" id="UP001221757">
    <property type="component" value="Unassembled WGS sequence"/>
</dbReference>
<feature type="compositionally biased region" description="Pro residues" evidence="1">
    <location>
        <begin position="283"/>
        <end position="296"/>
    </location>
</feature>
<feature type="compositionally biased region" description="Acidic residues" evidence="1">
    <location>
        <begin position="385"/>
        <end position="398"/>
    </location>
</feature>
<feature type="compositionally biased region" description="Acidic residues" evidence="1">
    <location>
        <begin position="172"/>
        <end position="188"/>
    </location>
</feature>
<feature type="region of interest" description="Disordered" evidence="1">
    <location>
        <begin position="248"/>
        <end position="302"/>
    </location>
</feature>
<accession>A0AAD7GHF3</accession>
<feature type="compositionally biased region" description="Low complexity" evidence="1">
    <location>
        <begin position="157"/>
        <end position="171"/>
    </location>
</feature>
<feature type="region of interest" description="Disordered" evidence="1">
    <location>
        <begin position="496"/>
        <end position="547"/>
    </location>
</feature>
<feature type="compositionally biased region" description="Low complexity" evidence="1">
    <location>
        <begin position="625"/>
        <end position="635"/>
    </location>
</feature>
<protein>
    <submittedName>
        <fullName evidence="2">Uncharacterized protein</fullName>
    </submittedName>
</protein>
<feature type="compositionally biased region" description="Low complexity" evidence="1">
    <location>
        <begin position="498"/>
        <end position="522"/>
    </location>
</feature>
<dbReference type="AlphaFoldDB" id="A0AAD7GHF3"/>
<dbReference type="EMBL" id="JARKIE010000074">
    <property type="protein sequence ID" value="KAJ7689147.1"/>
    <property type="molecule type" value="Genomic_DNA"/>
</dbReference>
<feature type="region of interest" description="Disordered" evidence="1">
    <location>
        <begin position="1"/>
        <end position="47"/>
    </location>
</feature>
<feature type="compositionally biased region" description="Low complexity" evidence="1">
    <location>
        <begin position="455"/>
        <end position="473"/>
    </location>
</feature>
<feature type="region of interest" description="Disordered" evidence="1">
    <location>
        <begin position="321"/>
        <end position="347"/>
    </location>
</feature>
<proteinExistence type="predicted"/>